<dbReference type="Gene3D" id="2.60.120.620">
    <property type="entry name" value="q2cbj1_9rhob like domain"/>
    <property type="match status" value="1"/>
</dbReference>
<dbReference type="EMBL" id="QETF01000003">
    <property type="protein sequence ID" value="PWG17968.1"/>
    <property type="molecule type" value="Genomic_DNA"/>
</dbReference>
<dbReference type="Proteomes" id="UP000245293">
    <property type="component" value="Unassembled WGS sequence"/>
</dbReference>
<dbReference type="OrthoDB" id="9783136at2"/>
<accession>A0A2V1P832</accession>
<sequence>MLETIKNEKLFSTPVLRFRVPDHAEFNAELLAEGNRMRAGSAGASKSNRGGWHSEGNLFDEETDCFAKLRDLATEAVFEANEKIGARTPRSALSLKMFAWMNANPKGGFNAPHTHPGAHWSGVYYVAQPAIETGNSGMIEFIDPRTDLPNWRILKAPSFRMKKKLRPGPGEMILFPSYLVHWVYPNEADDERWSIAFNATFKKAKS</sequence>
<dbReference type="InterPro" id="IPR012668">
    <property type="entry name" value="CHP02466"/>
</dbReference>
<evidence type="ECO:0000313" key="2">
    <source>
        <dbReference type="Proteomes" id="UP000245293"/>
    </source>
</evidence>
<organism evidence="1 2">
    <name type="scientific">Salibaculum griseiflavum</name>
    <dbReference type="NCBI Taxonomy" id="1914409"/>
    <lineage>
        <taxon>Bacteria</taxon>
        <taxon>Pseudomonadati</taxon>
        <taxon>Pseudomonadota</taxon>
        <taxon>Alphaproteobacteria</taxon>
        <taxon>Rhodobacterales</taxon>
        <taxon>Roseobacteraceae</taxon>
        <taxon>Salibaculum</taxon>
    </lineage>
</organism>
<evidence type="ECO:0008006" key="3">
    <source>
        <dbReference type="Google" id="ProtNLM"/>
    </source>
</evidence>
<dbReference type="Pfam" id="PF13759">
    <property type="entry name" value="2OG-FeII_Oxy_5"/>
    <property type="match status" value="1"/>
</dbReference>
<comment type="caution">
    <text evidence="1">The sequence shown here is derived from an EMBL/GenBank/DDBJ whole genome shotgun (WGS) entry which is preliminary data.</text>
</comment>
<proteinExistence type="predicted"/>
<dbReference type="SUPFAM" id="SSF51197">
    <property type="entry name" value="Clavaminate synthase-like"/>
    <property type="match status" value="1"/>
</dbReference>
<reference evidence="2" key="1">
    <citation type="submission" date="2018-05" db="EMBL/GenBank/DDBJ databases">
        <authorList>
            <person name="Du Z."/>
            <person name="Wang X."/>
        </authorList>
    </citation>
    <scope>NUCLEOTIDE SEQUENCE [LARGE SCALE GENOMIC DNA]</scope>
    <source>
        <strain evidence="2">WDS4C29</strain>
    </source>
</reference>
<dbReference type="AlphaFoldDB" id="A0A2V1P832"/>
<keyword evidence="2" id="KW-1185">Reference proteome</keyword>
<gene>
    <name evidence="1" type="ORF">DFK10_04480</name>
</gene>
<dbReference type="RefSeq" id="WP_109387006.1">
    <property type="nucleotide sequence ID" value="NZ_QETF01000003.1"/>
</dbReference>
<protein>
    <recommendedName>
        <fullName evidence="3">2OG-Fe(II) oxygenase</fullName>
    </recommendedName>
</protein>
<evidence type="ECO:0000313" key="1">
    <source>
        <dbReference type="EMBL" id="PWG17968.1"/>
    </source>
</evidence>
<name>A0A2V1P832_9RHOB</name>
<dbReference type="NCBIfam" id="TIGR02466">
    <property type="entry name" value="TIGR02466 family protein"/>
    <property type="match status" value="1"/>
</dbReference>